<dbReference type="EMBL" id="JBFXLS010000026">
    <property type="protein sequence ID" value="KAL2827206.1"/>
    <property type="molecule type" value="Genomic_DNA"/>
</dbReference>
<proteinExistence type="predicted"/>
<keyword evidence="1" id="KW-0812">Transmembrane</keyword>
<name>A0ABR4IHH1_9EURO</name>
<organism evidence="2 3">
    <name type="scientific">Aspergillus cavernicola</name>
    <dbReference type="NCBI Taxonomy" id="176166"/>
    <lineage>
        <taxon>Eukaryota</taxon>
        <taxon>Fungi</taxon>
        <taxon>Dikarya</taxon>
        <taxon>Ascomycota</taxon>
        <taxon>Pezizomycotina</taxon>
        <taxon>Eurotiomycetes</taxon>
        <taxon>Eurotiomycetidae</taxon>
        <taxon>Eurotiales</taxon>
        <taxon>Aspergillaceae</taxon>
        <taxon>Aspergillus</taxon>
        <taxon>Aspergillus subgen. Nidulantes</taxon>
    </lineage>
</organism>
<keyword evidence="1" id="KW-0472">Membrane</keyword>
<gene>
    <name evidence="2" type="ORF">BDW59DRAFT_144411</name>
</gene>
<keyword evidence="3" id="KW-1185">Reference proteome</keyword>
<comment type="caution">
    <text evidence="2">The sequence shown here is derived from an EMBL/GenBank/DDBJ whole genome shotgun (WGS) entry which is preliminary data.</text>
</comment>
<evidence type="ECO:0000256" key="1">
    <source>
        <dbReference type="SAM" id="Phobius"/>
    </source>
</evidence>
<accession>A0ABR4IHH1</accession>
<feature type="transmembrane region" description="Helical" evidence="1">
    <location>
        <begin position="7"/>
        <end position="25"/>
    </location>
</feature>
<reference evidence="2 3" key="1">
    <citation type="submission" date="2024-07" db="EMBL/GenBank/DDBJ databases">
        <title>Section-level genome sequencing and comparative genomics of Aspergillus sections Usti and Cavernicolus.</title>
        <authorList>
            <consortium name="Lawrence Berkeley National Laboratory"/>
            <person name="Nybo J.L."/>
            <person name="Vesth T.C."/>
            <person name="Theobald S."/>
            <person name="Frisvad J.C."/>
            <person name="Larsen T.O."/>
            <person name="Kjaerboelling I."/>
            <person name="Rothschild-Mancinelli K."/>
            <person name="Lyhne E.K."/>
            <person name="Kogle M.E."/>
            <person name="Barry K."/>
            <person name="Clum A."/>
            <person name="Na H."/>
            <person name="Ledsgaard L."/>
            <person name="Lin J."/>
            <person name="Lipzen A."/>
            <person name="Kuo A."/>
            <person name="Riley R."/>
            <person name="Mondo S."/>
            <person name="LaButti K."/>
            <person name="Haridas S."/>
            <person name="Pangalinan J."/>
            <person name="Salamov A.A."/>
            <person name="Simmons B.A."/>
            <person name="Magnuson J.K."/>
            <person name="Chen J."/>
            <person name="Drula E."/>
            <person name="Henrissat B."/>
            <person name="Wiebenga A."/>
            <person name="Lubbers R.J."/>
            <person name="Gomes A.C."/>
            <person name="Makela M.R."/>
            <person name="Stajich J."/>
            <person name="Grigoriev I.V."/>
            <person name="Mortensen U.H."/>
            <person name="De vries R.P."/>
            <person name="Baker S.E."/>
            <person name="Andersen M.R."/>
        </authorList>
    </citation>
    <scope>NUCLEOTIDE SEQUENCE [LARGE SCALE GENOMIC DNA]</scope>
    <source>
        <strain evidence="2 3">CBS 600.67</strain>
    </source>
</reference>
<evidence type="ECO:0000313" key="3">
    <source>
        <dbReference type="Proteomes" id="UP001610335"/>
    </source>
</evidence>
<sequence>MPYCVESAPYYFVLFLAGLDGLYILGGRVKWGGKSHISVLVWRDVARPRALS</sequence>
<keyword evidence="1" id="KW-1133">Transmembrane helix</keyword>
<evidence type="ECO:0000313" key="2">
    <source>
        <dbReference type="EMBL" id="KAL2827206.1"/>
    </source>
</evidence>
<protein>
    <submittedName>
        <fullName evidence="2">Uncharacterized protein</fullName>
    </submittedName>
</protein>
<dbReference type="Proteomes" id="UP001610335">
    <property type="component" value="Unassembled WGS sequence"/>
</dbReference>